<sequence length="165" mass="18236">MEGSSMTENPAAHPADAEGGPHGIALTRTFDARRELVFEAWTRPEHFGYWFGGELEVPVDRMTMDPRPGGVWSLVMQTPDGGELPFSGVYREVAPPERLEFTLKDASAPDGIEGEIVRVTLTDLGDHTEMAFRQLGGNLTAEQYHQAEAGWSSFFDRLTELLARA</sequence>
<keyword evidence="5" id="KW-1185">Reference proteome</keyword>
<feature type="domain" description="Activator of Hsp90 ATPase homologue 1/2-like C-terminal" evidence="3">
    <location>
        <begin position="31"/>
        <end position="162"/>
    </location>
</feature>
<proteinExistence type="inferred from homology"/>
<evidence type="ECO:0000313" key="4">
    <source>
        <dbReference type="EMBL" id="GFE37428.1"/>
    </source>
</evidence>
<dbReference type="EMBL" id="BLIR01000001">
    <property type="protein sequence ID" value="GFE37428.1"/>
    <property type="molecule type" value="Genomic_DNA"/>
</dbReference>
<accession>A0A640UMY0</accession>
<dbReference type="AlphaFoldDB" id="A0A640UMY0"/>
<evidence type="ECO:0000259" key="3">
    <source>
        <dbReference type="Pfam" id="PF08327"/>
    </source>
</evidence>
<evidence type="ECO:0000256" key="1">
    <source>
        <dbReference type="ARBA" id="ARBA00006817"/>
    </source>
</evidence>
<organism evidence="4 5">
    <name type="scientific">Streptomyces tubercidicus</name>
    <dbReference type="NCBI Taxonomy" id="47759"/>
    <lineage>
        <taxon>Bacteria</taxon>
        <taxon>Bacillati</taxon>
        <taxon>Actinomycetota</taxon>
        <taxon>Actinomycetes</taxon>
        <taxon>Kitasatosporales</taxon>
        <taxon>Streptomycetaceae</taxon>
        <taxon>Streptomyces</taxon>
    </lineage>
</organism>
<dbReference type="Pfam" id="PF08327">
    <property type="entry name" value="AHSA1"/>
    <property type="match status" value="1"/>
</dbReference>
<reference evidence="4 5" key="1">
    <citation type="submission" date="2019-12" db="EMBL/GenBank/DDBJ databases">
        <title>Whole genome shotgun sequence of Streptomyces tubercidicus NBRC 13090.</title>
        <authorList>
            <person name="Ichikawa N."/>
            <person name="Kimura A."/>
            <person name="Kitahashi Y."/>
            <person name="Komaki H."/>
            <person name="Tamura T."/>
        </authorList>
    </citation>
    <scope>NUCLEOTIDE SEQUENCE [LARGE SCALE GENOMIC DNA]</scope>
    <source>
        <strain evidence="4 5">NBRC 13090</strain>
    </source>
</reference>
<dbReference type="InterPro" id="IPR023393">
    <property type="entry name" value="START-like_dom_sf"/>
</dbReference>
<comment type="caution">
    <text evidence="4">The sequence shown here is derived from an EMBL/GenBank/DDBJ whole genome shotgun (WGS) entry which is preliminary data.</text>
</comment>
<evidence type="ECO:0000256" key="2">
    <source>
        <dbReference type="SAM" id="MobiDB-lite"/>
    </source>
</evidence>
<protein>
    <submittedName>
        <fullName evidence="4">Activator of HSP90 ATPase</fullName>
    </submittedName>
</protein>
<dbReference type="Gene3D" id="3.30.530.20">
    <property type="match status" value="1"/>
</dbReference>
<feature type="region of interest" description="Disordered" evidence="2">
    <location>
        <begin position="1"/>
        <end position="23"/>
    </location>
</feature>
<evidence type="ECO:0000313" key="5">
    <source>
        <dbReference type="Proteomes" id="UP000431826"/>
    </source>
</evidence>
<dbReference type="CDD" id="cd07814">
    <property type="entry name" value="SRPBCC_CalC_Aha1-like"/>
    <property type="match status" value="1"/>
</dbReference>
<gene>
    <name evidence="4" type="ORF">Stube_21010</name>
</gene>
<comment type="similarity">
    <text evidence="1">Belongs to the AHA1 family.</text>
</comment>
<name>A0A640UMY0_9ACTN</name>
<dbReference type="Proteomes" id="UP000431826">
    <property type="component" value="Unassembled WGS sequence"/>
</dbReference>
<dbReference type="InterPro" id="IPR013538">
    <property type="entry name" value="ASHA1/2-like_C"/>
</dbReference>
<dbReference type="SUPFAM" id="SSF55961">
    <property type="entry name" value="Bet v1-like"/>
    <property type="match status" value="1"/>
</dbReference>